<protein>
    <submittedName>
        <fullName evidence="1">Uncharacterized protein</fullName>
    </submittedName>
</protein>
<name>A0ABM8PCI8_9HYPH</name>
<comment type="caution">
    <text evidence="1">The sequence shown here is derived from an EMBL/GenBank/DDBJ whole genome shotgun (WGS) entry which is preliminary data.</text>
</comment>
<dbReference type="EMBL" id="CABFWF030000001">
    <property type="protein sequence ID" value="CAD7023154.1"/>
    <property type="molecule type" value="Genomic_DNA"/>
</dbReference>
<evidence type="ECO:0000313" key="1">
    <source>
        <dbReference type="EMBL" id="CAD7023154.1"/>
    </source>
</evidence>
<sequence>MSEKPPLTDDQVHAKLSEAWNLLARESGSSEFGNNVLATARKVLFTLQAALVKRSDDAKAQDDA</sequence>
<keyword evidence="2" id="KW-1185">Reference proteome</keyword>
<accession>A0ABM8PCI8</accession>
<reference evidence="1 2" key="1">
    <citation type="submission" date="2020-11" db="EMBL/GenBank/DDBJ databases">
        <authorList>
            <person name="Lassalle F."/>
        </authorList>
    </citation>
    <scope>NUCLEOTIDE SEQUENCE [LARGE SCALE GENOMIC DNA]</scope>
    <source>
        <strain evidence="1 2">JC140</strain>
    </source>
</reference>
<gene>
    <name evidence="1" type="ORF">REJC140_00111</name>
</gene>
<dbReference type="RefSeq" id="WP_142590799.1">
    <property type="nucleotide sequence ID" value="NZ_CABFWF030000001.1"/>
</dbReference>
<proteinExistence type="predicted"/>
<evidence type="ECO:0000313" key="2">
    <source>
        <dbReference type="Proteomes" id="UP000606921"/>
    </source>
</evidence>
<organism evidence="1 2">
    <name type="scientific">Pseudorhizobium endolithicum</name>
    <dbReference type="NCBI Taxonomy" id="1191678"/>
    <lineage>
        <taxon>Bacteria</taxon>
        <taxon>Pseudomonadati</taxon>
        <taxon>Pseudomonadota</taxon>
        <taxon>Alphaproteobacteria</taxon>
        <taxon>Hyphomicrobiales</taxon>
        <taxon>Rhizobiaceae</taxon>
        <taxon>Rhizobium/Agrobacterium group</taxon>
        <taxon>Pseudorhizobium</taxon>
    </lineage>
</organism>
<dbReference type="Proteomes" id="UP000606921">
    <property type="component" value="Unassembled WGS sequence"/>
</dbReference>